<reference evidence="1" key="1">
    <citation type="submission" date="2022-11" db="EMBL/GenBank/DDBJ databases">
        <title>Chromosomal genome sequence assembly and mating type (MAT) locus characterization of the leprose asexual lichenized fungus Lepraria neglecta (Nyl.) Erichsen.</title>
        <authorList>
            <person name="Allen J.L."/>
            <person name="Pfeffer B."/>
        </authorList>
    </citation>
    <scope>NUCLEOTIDE SEQUENCE</scope>
    <source>
        <strain evidence="1">Allen 5258</strain>
    </source>
</reference>
<dbReference type="AlphaFoldDB" id="A0AAE0DM38"/>
<name>A0AAE0DM38_9LECA</name>
<evidence type="ECO:0008006" key="3">
    <source>
        <dbReference type="Google" id="ProtNLM"/>
    </source>
</evidence>
<dbReference type="SUPFAM" id="SSF55729">
    <property type="entry name" value="Acyl-CoA N-acyltransferases (Nat)"/>
    <property type="match status" value="1"/>
</dbReference>
<evidence type="ECO:0000313" key="1">
    <source>
        <dbReference type="EMBL" id="KAK3174857.1"/>
    </source>
</evidence>
<dbReference type="PANTHER" id="PTHR42791:SF1">
    <property type="entry name" value="N-ACETYLTRANSFERASE DOMAIN-CONTAINING PROTEIN"/>
    <property type="match status" value="1"/>
</dbReference>
<keyword evidence="2" id="KW-1185">Reference proteome</keyword>
<gene>
    <name evidence="1" type="ORF">OEA41_002103</name>
</gene>
<dbReference type="Gene3D" id="3.40.630.30">
    <property type="match status" value="1"/>
</dbReference>
<dbReference type="InterPro" id="IPR052523">
    <property type="entry name" value="Trichothecene_AcTrans"/>
</dbReference>
<dbReference type="Proteomes" id="UP001276659">
    <property type="component" value="Unassembled WGS sequence"/>
</dbReference>
<accession>A0AAE0DM38</accession>
<protein>
    <recommendedName>
        <fullName evidence="3">N-acetyltransferase domain-containing protein</fullName>
    </recommendedName>
</protein>
<proteinExistence type="predicted"/>
<sequence>MDYAPTFELAPAERKDIPRLAHIHVVACLPDNAFGLYFATPTEFEKGVTQMLEGQVGDPTWQHLKVVDKKTGVLAAWASWNTPTDAQIRERDGKAVAKIADSEKGKGKGEFDFPPGLPTYVQEDTDRWLEKWTSGKRHILCKALFTEPSFQRQGMGNALVKYGNQLADQASLPIFLQGSPFGYPIYAKHNFETVQYLDVDLREWAPSAKSNDKGYGNYRFRYMLRLPRTLPKTS</sequence>
<dbReference type="PANTHER" id="PTHR42791">
    <property type="entry name" value="GNAT FAMILY ACETYLTRANSFERASE"/>
    <property type="match status" value="1"/>
</dbReference>
<dbReference type="EMBL" id="JASNWA010000006">
    <property type="protein sequence ID" value="KAK3174857.1"/>
    <property type="molecule type" value="Genomic_DNA"/>
</dbReference>
<comment type="caution">
    <text evidence="1">The sequence shown here is derived from an EMBL/GenBank/DDBJ whole genome shotgun (WGS) entry which is preliminary data.</text>
</comment>
<dbReference type="InterPro" id="IPR016181">
    <property type="entry name" value="Acyl_CoA_acyltransferase"/>
</dbReference>
<evidence type="ECO:0000313" key="2">
    <source>
        <dbReference type="Proteomes" id="UP001276659"/>
    </source>
</evidence>
<organism evidence="1 2">
    <name type="scientific">Lepraria neglecta</name>
    <dbReference type="NCBI Taxonomy" id="209136"/>
    <lineage>
        <taxon>Eukaryota</taxon>
        <taxon>Fungi</taxon>
        <taxon>Dikarya</taxon>
        <taxon>Ascomycota</taxon>
        <taxon>Pezizomycotina</taxon>
        <taxon>Lecanoromycetes</taxon>
        <taxon>OSLEUM clade</taxon>
        <taxon>Lecanoromycetidae</taxon>
        <taxon>Lecanorales</taxon>
        <taxon>Lecanorineae</taxon>
        <taxon>Stereocaulaceae</taxon>
        <taxon>Lepraria</taxon>
    </lineage>
</organism>